<sequence length="203" mass="23596">MALYLSCPTIPLKYRLKKKDTFIIMLINRLEMKRADYELEEIFGPLVKDLRFIMEQGITKKILNDDGSEMILKFKIVISAVCGDNKGIYEFLGYQTAFTSKTFICRICGAKANQNELDRCKETINFRRISYEEALKSDRLIEAPSKKTYGLKSKCIFTELPNHARSRRRNIGEYNICCDKKSPNSGSINRKLYEKKLFTKTIE</sequence>
<name>A0A1Y3B2R0_EURMA</name>
<organism evidence="1 2">
    <name type="scientific">Euroglyphus maynei</name>
    <name type="common">Mayne's house dust mite</name>
    <dbReference type="NCBI Taxonomy" id="6958"/>
    <lineage>
        <taxon>Eukaryota</taxon>
        <taxon>Metazoa</taxon>
        <taxon>Ecdysozoa</taxon>
        <taxon>Arthropoda</taxon>
        <taxon>Chelicerata</taxon>
        <taxon>Arachnida</taxon>
        <taxon>Acari</taxon>
        <taxon>Acariformes</taxon>
        <taxon>Sarcoptiformes</taxon>
        <taxon>Astigmata</taxon>
        <taxon>Psoroptidia</taxon>
        <taxon>Analgoidea</taxon>
        <taxon>Pyroglyphidae</taxon>
        <taxon>Pyroglyphinae</taxon>
        <taxon>Euroglyphus</taxon>
    </lineage>
</organism>
<evidence type="ECO:0000313" key="2">
    <source>
        <dbReference type="Proteomes" id="UP000194236"/>
    </source>
</evidence>
<accession>A0A1Y3B2R0</accession>
<reference evidence="1 2" key="1">
    <citation type="submission" date="2017-03" db="EMBL/GenBank/DDBJ databases">
        <title>Genome Survey of Euroglyphus maynei.</title>
        <authorList>
            <person name="Arlian L.G."/>
            <person name="Morgan M.S."/>
            <person name="Rider S.D."/>
        </authorList>
    </citation>
    <scope>NUCLEOTIDE SEQUENCE [LARGE SCALE GENOMIC DNA]</scope>
    <source>
        <strain evidence="1">Arlian Lab</strain>
        <tissue evidence="1">Whole body</tissue>
    </source>
</reference>
<dbReference type="EMBL" id="MUJZ01043763">
    <property type="protein sequence ID" value="OTF75089.1"/>
    <property type="molecule type" value="Genomic_DNA"/>
</dbReference>
<protein>
    <submittedName>
        <fullName evidence="1">Uncharacterized protein</fullName>
    </submittedName>
</protein>
<dbReference type="Proteomes" id="UP000194236">
    <property type="component" value="Unassembled WGS sequence"/>
</dbReference>
<gene>
    <name evidence="1" type="ORF">BLA29_001921</name>
</gene>
<evidence type="ECO:0000313" key="1">
    <source>
        <dbReference type="EMBL" id="OTF75089.1"/>
    </source>
</evidence>
<keyword evidence="2" id="KW-1185">Reference proteome</keyword>
<dbReference type="OrthoDB" id="6506336at2759"/>
<proteinExistence type="predicted"/>
<dbReference type="AlphaFoldDB" id="A0A1Y3B2R0"/>
<comment type="caution">
    <text evidence="1">The sequence shown here is derived from an EMBL/GenBank/DDBJ whole genome shotgun (WGS) entry which is preliminary data.</text>
</comment>